<accession>A0A3D8PRX6</accession>
<dbReference type="InterPro" id="IPR012336">
    <property type="entry name" value="Thioredoxin-like_fold"/>
</dbReference>
<sequence length="146" mass="17333">MKLRDSLPELTGATAWLNSNSLYRQDLIGEKPLLIHFWSINCHLCKKSMPYVNELRDTYRERLNIIAVYMPLSRQDTDIEEITRVAKAHNISQPVYIDNDLKLSDRFRTRYVPTYYIFDKNGDLRHFQTDGKISTIRNRINRLIDK</sequence>
<dbReference type="CDD" id="cd02966">
    <property type="entry name" value="TlpA_like_family"/>
    <property type="match status" value="1"/>
</dbReference>
<organism evidence="2 3">
    <name type="scientific">Oceanobacillus chungangensis</name>
    <dbReference type="NCBI Taxonomy" id="1229152"/>
    <lineage>
        <taxon>Bacteria</taxon>
        <taxon>Bacillati</taxon>
        <taxon>Bacillota</taxon>
        <taxon>Bacilli</taxon>
        <taxon>Bacillales</taxon>
        <taxon>Bacillaceae</taxon>
        <taxon>Oceanobacillus</taxon>
    </lineage>
</organism>
<dbReference type="InterPro" id="IPR050553">
    <property type="entry name" value="Thioredoxin_ResA/DsbE_sf"/>
</dbReference>
<dbReference type="OrthoDB" id="9811352at2"/>
<dbReference type="PROSITE" id="PS51352">
    <property type="entry name" value="THIOREDOXIN_2"/>
    <property type="match status" value="1"/>
</dbReference>
<evidence type="ECO:0000259" key="1">
    <source>
        <dbReference type="PROSITE" id="PS51352"/>
    </source>
</evidence>
<protein>
    <submittedName>
        <fullName evidence="2">Thiol-disulfide oxidoreductase</fullName>
    </submittedName>
</protein>
<dbReference type="RefSeq" id="WP_115750104.1">
    <property type="nucleotide sequence ID" value="NZ_PIOD01000011.1"/>
</dbReference>
<dbReference type="Pfam" id="PF13905">
    <property type="entry name" value="Thioredoxin_8"/>
    <property type="match status" value="1"/>
</dbReference>
<comment type="caution">
    <text evidence="2">The sequence shown here is derived from an EMBL/GenBank/DDBJ whole genome shotgun (WGS) entry which is preliminary data.</text>
</comment>
<dbReference type="Gene3D" id="3.40.30.10">
    <property type="entry name" value="Glutaredoxin"/>
    <property type="match status" value="1"/>
</dbReference>
<dbReference type="InterPro" id="IPR036249">
    <property type="entry name" value="Thioredoxin-like_sf"/>
</dbReference>
<proteinExistence type="predicted"/>
<name>A0A3D8PRX6_9BACI</name>
<dbReference type="Proteomes" id="UP000256520">
    <property type="component" value="Unassembled WGS sequence"/>
</dbReference>
<evidence type="ECO:0000313" key="3">
    <source>
        <dbReference type="Proteomes" id="UP000256520"/>
    </source>
</evidence>
<dbReference type="PANTHER" id="PTHR42852:SF12">
    <property type="entry name" value="THIOL-DISULFIDE OXIDOREDUCTASE YKUV"/>
    <property type="match status" value="1"/>
</dbReference>
<reference evidence="3" key="1">
    <citation type="submission" date="2017-11" db="EMBL/GenBank/DDBJ databases">
        <authorList>
            <person name="Zhu W."/>
        </authorList>
    </citation>
    <scope>NUCLEOTIDE SEQUENCE [LARGE SCALE GENOMIC DNA]</scope>
    <source>
        <strain evidence="3">CAU 1051</strain>
    </source>
</reference>
<evidence type="ECO:0000313" key="2">
    <source>
        <dbReference type="EMBL" id="RDW18041.1"/>
    </source>
</evidence>
<feature type="domain" description="Thioredoxin" evidence="1">
    <location>
        <begin position="1"/>
        <end position="145"/>
    </location>
</feature>
<gene>
    <name evidence="2" type="ORF">CWR45_11660</name>
</gene>
<dbReference type="SUPFAM" id="SSF52833">
    <property type="entry name" value="Thioredoxin-like"/>
    <property type="match status" value="1"/>
</dbReference>
<dbReference type="InterPro" id="IPR013766">
    <property type="entry name" value="Thioredoxin_domain"/>
</dbReference>
<dbReference type="PANTHER" id="PTHR42852">
    <property type="entry name" value="THIOL:DISULFIDE INTERCHANGE PROTEIN DSBE"/>
    <property type="match status" value="1"/>
</dbReference>
<dbReference type="AlphaFoldDB" id="A0A3D8PRX6"/>
<dbReference type="EMBL" id="PIOD01000011">
    <property type="protein sequence ID" value="RDW18041.1"/>
    <property type="molecule type" value="Genomic_DNA"/>
</dbReference>
<keyword evidence="3" id="KW-1185">Reference proteome</keyword>